<sequence>MLADPRLRQLSRIYQRPLETEDAARQAVAADPGILASALFIEAAENDDVTSIDAALAYGDARLAELAPFTGGAAAEVRRLLAEKLQAWASVA</sequence>
<dbReference type="Proteomes" id="UP001212803">
    <property type="component" value="Chromosome"/>
</dbReference>
<accession>A0ABY7M3Q2</accession>
<reference evidence="1 2" key="1">
    <citation type="journal article" date="2023" name="ISME J.">
        <title>Thermophilic Dehalococcoidia with unusual traits shed light on an unexpected past.</title>
        <authorList>
            <person name="Palmer M."/>
            <person name="Covington J.K."/>
            <person name="Zhou E.M."/>
            <person name="Thomas S.C."/>
            <person name="Habib N."/>
            <person name="Seymour C.O."/>
            <person name="Lai D."/>
            <person name="Johnston J."/>
            <person name="Hashimi A."/>
            <person name="Jiao J.Y."/>
            <person name="Muok A.R."/>
            <person name="Liu L."/>
            <person name="Xian W.D."/>
            <person name="Zhi X.Y."/>
            <person name="Li M.M."/>
            <person name="Silva L.P."/>
            <person name="Bowen B.P."/>
            <person name="Louie K."/>
            <person name="Briegel A."/>
            <person name="Pett-Ridge J."/>
            <person name="Weber P.K."/>
            <person name="Tocheva E.I."/>
            <person name="Woyke T."/>
            <person name="Northen T.R."/>
            <person name="Mayali X."/>
            <person name="Li W.J."/>
            <person name="Hedlund B.P."/>
        </authorList>
    </citation>
    <scope>NUCLEOTIDE SEQUENCE [LARGE SCALE GENOMIC DNA]</scope>
    <source>
        <strain evidence="1 2">YIM 72310</strain>
    </source>
</reference>
<dbReference type="RefSeq" id="WP_270055340.1">
    <property type="nucleotide sequence ID" value="NZ_CP115149.1"/>
</dbReference>
<protein>
    <submittedName>
        <fullName evidence="1">Uncharacterized protein</fullName>
    </submittedName>
</protein>
<evidence type="ECO:0000313" key="2">
    <source>
        <dbReference type="Proteomes" id="UP001212803"/>
    </source>
</evidence>
<keyword evidence="2" id="KW-1185">Reference proteome</keyword>
<organism evidence="1 2">
    <name type="scientific">Tepidiforma flava</name>
    <dbReference type="NCBI Taxonomy" id="3004094"/>
    <lineage>
        <taxon>Bacteria</taxon>
        <taxon>Bacillati</taxon>
        <taxon>Chloroflexota</taxon>
        <taxon>Tepidiformia</taxon>
        <taxon>Tepidiformales</taxon>
        <taxon>Tepidiformaceae</taxon>
        <taxon>Tepidiforma</taxon>
    </lineage>
</organism>
<proteinExistence type="predicted"/>
<gene>
    <name evidence="1" type="ORF">O0235_08385</name>
</gene>
<dbReference type="EMBL" id="CP115149">
    <property type="protein sequence ID" value="WBL34812.1"/>
    <property type="molecule type" value="Genomic_DNA"/>
</dbReference>
<evidence type="ECO:0000313" key="1">
    <source>
        <dbReference type="EMBL" id="WBL34812.1"/>
    </source>
</evidence>
<name>A0ABY7M3Q2_9CHLR</name>